<feature type="domain" description="DUF4440" evidence="1">
    <location>
        <begin position="7"/>
        <end position="113"/>
    </location>
</feature>
<evidence type="ECO:0000259" key="1">
    <source>
        <dbReference type="Pfam" id="PF14534"/>
    </source>
</evidence>
<accession>A0A561BXN7</accession>
<dbReference type="InterPro" id="IPR032710">
    <property type="entry name" value="NTF2-like_dom_sf"/>
</dbReference>
<dbReference type="Pfam" id="PF14534">
    <property type="entry name" value="DUF4440"/>
    <property type="match status" value="1"/>
</dbReference>
<evidence type="ECO:0000313" key="3">
    <source>
        <dbReference type="Proteomes" id="UP000318380"/>
    </source>
</evidence>
<comment type="caution">
    <text evidence="2">The sequence shown here is derived from an EMBL/GenBank/DDBJ whole genome shotgun (WGS) entry which is preliminary data.</text>
</comment>
<dbReference type="SUPFAM" id="SSF54427">
    <property type="entry name" value="NTF2-like"/>
    <property type="match status" value="1"/>
</dbReference>
<gene>
    <name evidence="2" type="ORF">FB561_4793</name>
</gene>
<sequence>MTVSETLLALEERLWQANREGDGRFYAEYLRDDAYAVSKYGRMDKAQAVPTISANHNPYLKSDLTEQRVIEIDADSAVVTYRVDVVALVNGNELELPSYASTVWNRVDGEWRVVFHQQTAL</sequence>
<evidence type="ECO:0000313" key="2">
    <source>
        <dbReference type="EMBL" id="TWD83627.1"/>
    </source>
</evidence>
<dbReference type="Gene3D" id="3.10.450.50">
    <property type="match status" value="1"/>
</dbReference>
<name>A0A561BXN7_9ACTN</name>
<reference evidence="2 3" key="1">
    <citation type="submission" date="2019-06" db="EMBL/GenBank/DDBJ databases">
        <title>Sequencing the genomes of 1000 actinobacteria strains.</title>
        <authorList>
            <person name="Klenk H.-P."/>
        </authorList>
    </citation>
    <scope>NUCLEOTIDE SEQUENCE [LARGE SCALE GENOMIC DNA]</scope>
    <source>
        <strain evidence="2 3">DSM 24683</strain>
    </source>
</reference>
<dbReference type="Proteomes" id="UP000318380">
    <property type="component" value="Unassembled WGS sequence"/>
</dbReference>
<keyword evidence="3" id="KW-1185">Reference proteome</keyword>
<proteinExistence type="predicted"/>
<organism evidence="2 3">
    <name type="scientific">Kribbella amoyensis</name>
    <dbReference type="NCBI Taxonomy" id="996641"/>
    <lineage>
        <taxon>Bacteria</taxon>
        <taxon>Bacillati</taxon>
        <taxon>Actinomycetota</taxon>
        <taxon>Actinomycetes</taxon>
        <taxon>Propionibacteriales</taxon>
        <taxon>Kribbellaceae</taxon>
        <taxon>Kribbella</taxon>
    </lineage>
</organism>
<dbReference type="InterPro" id="IPR027843">
    <property type="entry name" value="DUF4440"/>
</dbReference>
<protein>
    <submittedName>
        <fullName evidence="2">Uncharacterized protein DUF4440</fullName>
    </submittedName>
</protein>
<dbReference type="RefSeq" id="WP_170284747.1">
    <property type="nucleotide sequence ID" value="NZ_VIVK01000001.1"/>
</dbReference>
<dbReference type="EMBL" id="VIVK01000001">
    <property type="protein sequence ID" value="TWD83627.1"/>
    <property type="molecule type" value="Genomic_DNA"/>
</dbReference>
<dbReference type="AlphaFoldDB" id="A0A561BXN7"/>